<dbReference type="AlphaFoldDB" id="A0A1Y5FHZ5"/>
<dbReference type="EMBL" id="MAAO01000002">
    <property type="protein sequence ID" value="OUR99814.1"/>
    <property type="molecule type" value="Genomic_DNA"/>
</dbReference>
<gene>
    <name evidence="2" type="ORF">A9Q84_01955</name>
</gene>
<reference evidence="3" key="1">
    <citation type="journal article" date="2017" name="Proc. Natl. Acad. Sci. U.S.A.">
        <title>Simulation of Deepwater Horizon oil plume reveals substrate specialization within a complex community of hydrocarbon-degraders.</title>
        <authorList>
            <person name="Hu P."/>
            <person name="Dubinsky E.A."/>
            <person name="Probst A.J."/>
            <person name="Wang J."/>
            <person name="Sieber C.M.K."/>
            <person name="Tom L.M."/>
            <person name="Gardinali P."/>
            <person name="Banfield J.F."/>
            <person name="Atlas R.M."/>
            <person name="Andersen G.L."/>
        </authorList>
    </citation>
    <scope>NUCLEOTIDE SEQUENCE [LARGE SCALE GENOMIC DNA]</scope>
</reference>
<feature type="transmembrane region" description="Helical" evidence="1">
    <location>
        <begin position="117"/>
        <end position="141"/>
    </location>
</feature>
<dbReference type="PANTHER" id="PTHR36832">
    <property type="entry name" value="SLR1174 PROTEIN-RELATED"/>
    <property type="match status" value="1"/>
</dbReference>
<dbReference type="InterPro" id="IPR010390">
    <property type="entry name" value="ABC-2_transporter-like"/>
</dbReference>
<dbReference type="Proteomes" id="UP000196531">
    <property type="component" value="Unassembled WGS sequence"/>
</dbReference>
<feature type="transmembrane region" description="Helical" evidence="1">
    <location>
        <begin position="29"/>
        <end position="47"/>
    </location>
</feature>
<evidence type="ECO:0000256" key="1">
    <source>
        <dbReference type="SAM" id="Phobius"/>
    </source>
</evidence>
<evidence type="ECO:0008006" key="4">
    <source>
        <dbReference type="Google" id="ProtNLM"/>
    </source>
</evidence>
<name>A0A1Y5FHZ5_9BACT</name>
<feature type="transmembrane region" description="Helical" evidence="1">
    <location>
        <begin position="68"/>
        <end position="86"/>
    </location>
</feature>
<feature type="transmembrane region" description="Helical" evidence="1">
    <location>
        <begin position="181"/>
        <end position="200"/>
    </location>
</feature>
<keyword evidence="1" id="KW-1133">Transmembrane helix</keyword>
<keyword evidence="1" id="KW-0472">Membrane</keyword>
<accession>A0A1Y5FHZ5</accession>
<sequence>MLTSNANISKWVQTIKISWSQLTAYRVNFFLQVIGPSLVFFFIKYNLWSSIYSSQSGLIIQGYNFSQMIHYHAWSLVVSLIAGGYASHNLAEDIRMGRISSYLIYPFNFWEFHTASFISFQLLQTFISMITIAFIFSIGIFHNLSFMALIYGYLFCFLVSLMWFTLQYMTGILAFWLEETWILRVILQIMAAFLSGAILPLELYPSWLVKVLDFTPFPYLSYYPIKVFSGEISPFSGAPLIIIFWIVTFALINRFIWSRGMKLYTAAGM</sequence>
<proteinExistence type="predicted"/>
<dbReference type="PANTHER" id="PTHR36832:SF1">
    <property type="entry name" value="SLR1174 PROTEIN"/>
    <property type="match status" value="1"/>
</dbReference>
<protein>
    <recommendedName>
        <fullName evidence="4">ABC transporter permease</fullName>
    </recommendedName>
</protein>
<evidence type="ECO:0000313" key="3">
    <source>
        <dbReference type="Proteomes" id="UP000196531"/>
    </source>
</evidence>
<feature type="transmembrane region" description="Helical" evidence="1">
    <location>
        <begin position="148"/>
        <end position="169"/>
    </location>
</feature>
<organism evidence="2 3">
    <name type="scientific">Halobacteriovorax marinus</name>
    <dbReference type="NCBI Taxonomy" id="97084"/>
    <lineage>
        <taxon>Bacteria</taxon>
        <taxon>Pseudomonadati</taxon>
        <taxon>Bdellovibrionota</taxon>
        <taxon>Bacteriovoracia</taxon>
        <taxon>Bacteriovoracales</taxon>
        <taxon>Halobacteriovoraceae</taxon>
        <taxon>Halobacteriovorax</taxon>
    </lineage>
</organism>
<keyword evidence="1" id="KW-0812">Transmembrane</keyword>
<dbReference type="Pfam" id="PF06182">
    <property type="entry name" value="ABC2_membrane_6"/>
    <property type="match status" value="1"/>
</dbReference>
<feature type="transmembrane region" description="Helical" evidence="1">
    <location>
        <begin position="237"/>
        <end position="257"/>
    </location>
</feature>
<comment type="caution">
    <text evidence="2">The sequence shown here is derived from an EMBL/GenBank/DDBJ whole genome shotgun (WGS) entry which is preliminary data.</text>
</comment>
<evidence type="ECO:0000313" key="2">
    <source>
        <dbReference type="EMBL" id="OUR99814.1"/>
    </source>
</evidence>